<reference evidence="1" key="1">
    <citation type="journal article" date="2020" name="Stud. Mycol.">
        <title>101 Dothideomycetes genomes: a test case for predicting lifestyles and emergence of pathogens.</title>
        <authorList>
            <person name="Haridas S."/>
            <person name="Albert R."/>
            <person name="Binder M."/>
            <person name="Bloem J."/>
            <person name="Labutti K."/>
            <person name="Salamov A."/>
            <person name="Andreopoulos B."/>
            <person name="Baker S."/>
            <person name="Barry K."/>
            <person name="Bills G."/>
            <person name="Bluhm B."/>
            <person name="Cannon C."/>
            <person name="Castanera R."/>
            <person name="Culley D."/>
            <person name="Daum C."/>
            <person name="Ezra D."/>
            <person name="Gonzalez J."/>
            <person name="Henrissat B."/>
            <person name="Kuo A."/>
            <person name="Liang C."/>
            <person name="Lipzen A."/>
            <person name="Lutzoni F."/>
            <person name="Magnuson J."/>
            <person name="Mondo S."/>
            <person name="Nolan M."/>
            <person name="Ohm R."/>
            <person name="Pangilinan J."/>
            <person name="Park H.-J."/>
            <person name="Ramirez L."/>
            <person name="Alfaro M."/>
            <person name="Sun H."/>
            <person name="Tritt A."/>
            <person name="Yoshinaga Y."/>
            <person name="Zwiers L.-H."/>
            <person name="Turgeon B."/>
            <person name="Goodwin S."/>
            <person name="Spatafora J."/>
            <person name="Crous P."/>
            <person name="Grigoriev I."/>
        </authorList>
    </citation>
    <scope>NUCLEOTIDE SEQUENCE</scope>
    <source>
        <strain evidence="1">CBS 107.79</strain>
    </source>
</reference>
<accession>A0A6A5V0R2</accession>
<gene>
    <name evidence="1" type="ORF">BU23DRAFT_234225</name>
</gene>
<dbReference type="AlphaFoldDB" id="A0A6A5V0R2"/>
<dbReference type="Proteomes" id="UP000800036">
    <property type="component" value="Unassembled WGS sequence"/>
</dbReference>
<proteinExistence type="predicted"/>
<name>A0A6A5V0R2_9PLEO</name>
<dbReference type="EMBL" id="ML976706">
    <property type="protein sequence ID" value="KAF1969809.1"/>
    <property type="molecule type" value="Genomic_DNA"/>
</dbReference>
<evidence type="ECO:0000313" key="2">
    <source>
        <dbReference type="Proteomes" id="UP000800036"/>
    </source>
</evidence>
<keyword evidence="2" id="KW-1185">Reference proteome</keyword>
<evidence type="ECO:0000313" key="1">
    <source>
        <dbReference type="EMBL" id="KAF1969809.1"/>
    </source>
</evidence>
<organism evidence="1 2">
    <name type="scientific">Bimuria novae-zelandiae CBS 107.79</name>
    <dbReference type="NCBI Taxonomy" id="1447943"/>
    <lineage>
        <taxon>Eukaryota</taxon>
        <taxon>Fungi</taxon>
        <taxon>Dikarya</taxon>
        <taxon>Ascomycota</taxon>
        <taxon>Pezizomycotina</taxon>
        <taxon>Dothideomycetes</taxon>
        <taxon>Pleosporomycetidae</taxon>
        <taxon>Pleosporales</taxon>
        <taxon>Massarineae</taxon>
        <taxon>Didymosphaeriaceae</taxon>
        <taxon>Bimuria</taxon>
    </lineage>
</organism>
<sequence length="114" mass="13090">MPSTRHNFRLLSHPPPLSIASCRYQIASSNLLHGSVTSITSTNVTVYRLYLPETPWRSERRSAPRERLTTIIECHYTLPVSVEKEQRRLLRSWPQSFANRLGVVRGEALTCRVS</sequence>
<protein>
    <submittedName>
        <fullName evidence="1">Uncharacterized protein</fullName>
    </submittedName>
</protein>
<dbReference type="PROSITE" id="PS51257">
    <property type="entry name" value="PROKAR_LIPOPROTEIN"/>
    <property type="match status" value="1"/>
</dbReference>